<gene>
    <name evidence="11" type="ORF">B0H66DRAFT_538051</name>
</gene>
<evidence type="ECO:0000313" key="11">
    <source>
        <dbReference type="EMBL" id="KAK3312965.1"/>
    </source>
</evidence>
<comment type="caution">
    <text evidence="11">The sequence shown here is derived from an EMBL/GenBank/DDBJ whole genome shotgun (WGS) entry which is preliminary data.</text>
</comment>
<feature type="region of interest" description="Disordered" evidence="9">
    <location>
        <begin position="1"/>
        <end position="23"/>
    </location>
</feature>
<evidence type="ECO:0000256" key="7">
    <source>
        <dbReference type="ARBA" id="ARBA00023180"/>
    </source>
</evidence>
<keyword evidence="3 10" id="KW-0812">Transmembrane</keyword>
<evidence type="ECO:0000256" key="8">
    <source>
        <dbReference type="ARBA" id="ARBA00035112"/>
    </source>
</evidence>
<accession>A0AAE0LZ58</accession>
<reference evidence="11" key="1">
    <citation type="journal article" date="2023" name="Mol. Phylogenet. Evol.">
        <title>Genome-scale phylogeny and comparative genomics of the fungal order Sordariales.</title>
        <authorList>
            <person name="Hensen N."/>
            <person name="Bonometti L."/>
            <person name="Westerberg I."/>
            <person name="Brannstrom I.O."/>
            <person name="Guillou S."/>
            <person name="Cros-Aarteil S."/>
            <person name="Calhoun S."/>
            <person name="Haridas S."/>
            <person name="Kuo A."/>
            <person name="Mondo S."/>
            <person name="Pangilinan J."/>
            <person name="Riley R."/>
            <person name="LaButti K."/>
            <person name="Andreopoulos B."/>
            <person name="Lipzen A."/>
            <person name="Chen C."/>
            <person name="Yan M."/>
            <person name="Daum C."/>
            <person name="Ng V."/>
            <person name="Clum A."/>
            <person name="Steindorff A."/>
            <person name="Ohm R.A."/>
            <person name="Martin F."/>
            <person name="Silar P."/>
            <person name="Natvig D.O."/>
            <person name="Lalanne C."/>
            <person name="Gautier V."/>
            <person name="Ament-Velasquez S.L."/>
            <person name="Kruys A."/>
            <person name="Hutchinson M.I."/>
            <person name="Powell A.J."/>
            <person name="Barry K."/>
            <person name="Miller A.N."/>
            <person name="Grigoriev I.V."/>
            <person name="Debuchy R."/>
            <person name="Gladieux P."/>
            <person name="Hiltunen Thoren M."/>
            <person name="Johannesson H."/>
        </authorList>
    </citation>
    <scope>NUCLEOTIDE SEQUENCE</scope>
    <source>
        <strain evidence="11">CBS 118394</strain>
    </source>
</reference>
<evidence type="ECO:0000256" key="6">
    <source>
        <dbReference type="ARBA" id="ARBA00023136"/>
    </source>
</evidence>
<comment type="similarity">
    <text evidence="8">Belongs to the ustYa family.</text>
</comment>
<sequence>MATSPYAPLSANEDRDEVSAGTKTHAPRRSTLLLILPWLISLFMTLLLVKQAALISIAHDSCSKCIWKEFEISKSTTPKTLNRPKQRRAARRQIPLTTTHVKFTGGLKILDGVGLVREIDSTLPAYVGTPSPELDAAWEDIVQPLNVFVTEKELEGDTVGTSPDPETGLYVAMPQGFHDLHCLNMIRQRLHLDYYSAMARMNRTTLDTHIDHCIDSLRQSLMCTGDMTLIRTYWIDERHRMMANFDNDHMCRDFGALKAWLRARDAEDGSTWRESADRLLGELQVAS</sequence>
<dbReference type="InterPro" id="IPR021765">
    <property type="entry name" value="UstYa-like"/>
</dbReference>
<evidence type="ECO:0000256" key="5">
    <source>
        <dbReference type="ARBA" id="ARBA00023026"/>
    </source>
</evidence>
<dbReference type="GO" id="GO:0043386">
    <property type="term" value="P:mycotoxin biosynthetic process"/>
    <property type="evidence" value="ECO:0007669"/>
    <property type="project" value="InterPro"/>
</dbReference>
<dbReference type="PANTHER" id="PTHR33365:SF4">
    <property type="entry name" value="CYCLOCHLOROTINE BIOSYNTHESIS PROTEIN O"/>
    <property type="match status" value="1"/>
</dbReference>
<dbReference type="AlphaFoldDB" id="A0AAE0LZ58"/>
<keyword evidence="6 10" id="KW-0472">Membrane</keyword>
<comment type="pathway">
    <text evidence="2">Mycotoxin biosynthesis.</text>
</comment>
<keyword evidence="7" id="KW-0325">Glycoprotein</keyword>
<evidence type="ECO:0000256" key="9">
    <source>
        <dbReference type="SAM" id="MobiDB-lite"/>
    </source>
</evidence>
<comment type="subcellular location">
    <subcellularLocation>
        <location evidence="1">Membrane</location>
        <topology evidence="1">Single-pass membrane protein</topology>
    </subcellularLocation>
</comment>
<keyword evidence="4 10" id="KW-1133">Transmembrane helix</keyword>
<evidence type="ECO:0000256" key="10">
    <source>
        <dbReference type="SAM" id="Phobius"/>
    </source>
</evidence>
<feature type="transmembrane region" description="Helical" evidence="10">
    <location>
        <begin position="31"/>
        <end position="49"/>
    </location>
</feature>
<organism evidence="11 12">
    <name type="scientific">Apodospora peruviana</name>
    <dbReference type="NCBI Taxonomy" id="516989"/>
    <lineage>
        <taxon>Eukaryota</taxon>
        <taxon>Fungi</taxon>
        <taxon>Dikarya</taxon>
        <taxon>Ascomycota</taxon>
        <taxon>Pezizomycotina</taxon>
        <taxon>Sordariomycetes</taxon>
        <taxon>Sordariomycetidae</taxon>
        <taxon>Sordariales</taxon>
        <taxon>Lasiosphaeriaceae</taxon>
        <taxon>Apodospora</taxon>
    </lineage>
</organism>
<evidence type="ECO:0000256" key="2">
    <source>
        <dbReference type="ARBA" id="ARBA00004685"/>
    </source>
</evidence>
<evidence type="ECO:0000256" key="1">
    <source>
        <dbReference type="ARBA" id="ARBA00004167"/>
    </source>
</evidence>
<dbReference type="EMBL" id="JAUEDM010000008">
    <property type="protein sequence ID" value="KAK3312965.1"/>
    <property type="molecule type" value="Genomic_DNA"/>
</dbReference>
<dbReference type="Proteomes" id="UP001283341">
    <property type="component" value="Unassembled WGS sequence"/>
</dbReference>
<evidence type="ECO:0000256" key="4">
    <source>
        <dbReference type="ARBA" id="ARBA00022989"/>
    </source>
</evidence>
<dbReference type="PANTHER" id="PTHR33365">
    <property type="entry name" value="YALI0B05434P"/>
    <property type="match status" value="1"/>
</dbReference>
<dbReference type="GO" id="GO:0016020">
    <property type="term" value="C:membrane"/>
    <property type="evidence" value="ECO:0007669"/>
    <property type="project" value="UniProtKB-SubCell"/>
</dbReference>
<proteinExistence type="inferred from homology"/>
<dbReference type="Pfam" id="PF11807">
    <property type="entry name" value="UstYa"/>
    <property type="match status" value="1"/>
</dbReference>
<evidence type="ECO:0000256" key="3">
    <source>
        <dbReference type="ARBA" id="ARBA00022692"/>
    </source>
</evidence>
<reference evidence="11" key="2">
    <citation type="submission" date="2023-06" db="EMBL/GenBank/DDBJ databases">
        <authorList>
            <consortium name="Lawrence Berkeley National Laboratory"/>
            <person name="Haridas S."/>
            <person name="Hensen N."/>
            <person name="Bonometti L."/>
            <person name="Westerberg I."/>
            <person name="Brannstrom I.O."/>
            <person name="Guillou S."/>
            <person name="Cros-Aarteil S."/>
            <person name="Calhoun S."/>
            <person name="Kuo A."/>
            <person name="Mondo S."/>
            <person name="Pangilinan J."/>
            <person name="Riley R."/>
            <person name="Labutti K."/>
            <person name="Andreopoulos B."/>
            <person name="Lipzen A."/>
            <person name="Chen C."/>
            <person name="Yanf M."/>
            <person name="Daum C."/>
            <person name="Ng V."/>
            <person name="Clum A."/>
            <person name="Steindorff A."/>
            <person name="Ohm R."/>
            <person name="Martin F."/>
            <person name="Silar P."/>
            <person name="Natvig D."/>
            <person name="Lalanne C."/>
            <person name="Gautier V."/>
            <person name="Ament-Velasquez S.L."/>
            <person name="Kruys A."/>
            <person name="Hutchinson M.I."/>
            <person name="Powell A.J."/>
            <person name="Barry K."/>
            <person name="Miller A.N."/>
            <person name="Grigoriev I.V."/>
            <person name="Debuchy R."/>
            <person name="Gladieux P."/>
            <person name="Thoren M.H."/>
            <person name="Johannesson H."/>
        </authorList>
    </citation>
    <scope>NUCLEOTIDE SEQUENCE</scope>
    <source>
        <strain evidence="11">CBS 118394</strain>
    </source>
</reference>
<keyword evidence="5" id="KW-0843">Virulence</keyword>
<name>A0AAE0LZ58_9PEZI</name>
<evidence type="ECO:0008006" key="13">
    <source>
        <dbReference type="Google" id="ProtNLM"/>
    </source>
</evidence>
<protein>
    <recommendedName>
        <fullName evidence="13">Tat pathway signal sequence</fullName>
    </recommendedName>
</protein>
<evidence type="ECO:0000313" key="12">
    <source>
        <dbReference type="Proteomes" id="UP001283341"/>
    </source>
</evidence>
<keyword evidence="12" id="KW-1185">Reference proteome</keyword>